<keyword evidence="5" id="KW-0808">Transferase</keyword>
<keyword evidence="4 5" id="KW-0472">Membrane</keyword>
<dbReference type="KEGG" id="fox:FOXG_10007"/>
<evidence type="ECO:0000256" key="3">
    <source>
        <dbReference type="ARBA" id="ARBA00022989"/>
    </source>
</evidence>
<keyword evidence="3 5" id="KW-1133">Transmembrane helix</keyword>
<dbReference type="GO" id="GO:0005789">
    <property type="term" value="C:endoplasmic reticulum membrane"/>
    <property type="evidence" value="ECO:0007669"/>
    <property type="project" value="UniProtKB-SubCell"/>
</dbReference>
<dbReference type="VEuPathDB" id="FungiDB:FOXG_10007"/>
<dbReference type="RefSeq" id="XP_018247474.1">
    <property type="nucleotide sequence ID" value="XM_018389249.1"/>
</dbReference>
<dbReference type="InterPro" id="IPR007269">
    <property type="entry name" value="ICMT_MeTrfase"/>
</dbReference>
<feature type="transmembrane region" description="Helical" evidence="5">
    <location>
        <begin position="90"/>
        <end position="110"/>
    </location>
</feature>
<comment type="catalytic activity">
    <reaction evidence="5">
        <text>[protein]-C-terminal S-[(2E,6E)-farnesyl]-L-cysteine + S-adenosyl-L-methionine = [protein]-C-terminal S-[(2E,6E)-farnesyl]-L-cysteine methyl ester + S-adenosyl-L-homocysteine</text>
        <dbReference type="Rhea" id="RHEA:21672"/>
        <dbReference type="Rhea" id="RHEA-COMP:12125"/>
        <dbReference type="Rhea" id="RHEA-COMP:12126"/>
        <dbReference type="ChEBI" id="CHEBI:57856"/>
        <dbReference type="ChEBI" id="CHEBI:59789"/>
        <dbReference type="ChEBI" id="CHEBI:90510"/>
        <dbReference type="ChEBI" id="CHEBI:90511"/>
        <dbReference type="EC" id="2.1.1.100"/>
    </reaction>
</comment>
<dbReference type="Gene3D" id="1.20.120.1630">
    <property type="match status" value="1"/>
</dbReference>
<keyword evidence="5" id="KW-0949">S-adenosyl-L-methionine</keyword>
<proteinExistence type="inferred from homology"/>
<evidence type="ECO:0000256" key="2">
    <source>
        <dbReference type="ARBA" id="ARBA00022692"/>
    </source>
</evidence>
<gene>
    <name evidence="6" type="ORF">FOXG_10007</name>
</gene>
<accession>A0A0J9VDF4</accession>
<name>A0A0J9VDF4_FUSO4</name>
<keyword evidence="5" id="KW-0256">Endoplasmic reticulum</keyword>
<comment type="similarity">
    <text evidence="5">Belongs to the class VI-like SAM-binding methyltransferase superfamily. Isoprenylcysteine carboxyl methyltransferase family.</text>
</comment>
<dbReference type="EMBL" id="DS231707">
    <property type="protein sequence ID" value="KNB09429.1"/>
    <property type="molecule type" value="Genomic_DNA"/>
</dbReference>
<keyword evidence="2 5" id="KW-0812">Transmembrane</keyword>
<evidence type="ECO:0000256" key="4">
    <source>
        <dbReference type="ARBA" id="ARBA00023136"/>
    </source>
</evidence>
<dbReference type="OrthoDB" id="422086at2759"/>
<feature type="transmembrane region" description="Helical" evidence="5">
    <location>
        <begin position="179"/>
        <end position="197"/>
    </location>
</feature>
<comment type="subcellular location">
    <subcellularLocation>
        <location evidence="5">Endoplasmic reticulum membrane</location>
        <topology evidence="5">Multi-pass membrane protein</topology>
    </subcellularLocation>
    <subcellularLocation>
        <location evidence="1">Membrane</location>
        <topology evidence="1">Multi-pass membrane protein</topology>
    </subcellularLocation>
</comment>
<dbReference type="PANTHER" id="PTHR12714:SF9">
    <property type="entry name" value="PROTEIN-S-ISOPRENYLCYSTEINE O-METHYLTRANSFERASE"/>
    <property type="match status" value="1"/>
</dbReference>
<evidence type="ECO:0000313" key="6">
    <source>
        <dbReference type="EMBL" id="KNB09429.1"/>
    </source>
</evidence>
<dbReference type="GO" id="GO:0032259">
    <property type="term" value="P:methylation"/>
    <property type="evidence" value="ECO:0007669"/>
    <property type="project" value="UniProtKB-KW"/>
</dbReference>
<evidence type="ECO:0000256" key="1">
    <source>
        <dbReference type="ARBA" id="ARBA00004141"/>
    </source>
</evidence>
<reference evidence="6" key="2">
    <citation type="journal article" date="2010" name="Nature">
        <title>Comparative genomics reveals mobile pathogenicity chromosomes in Fusarium.</title>
        <authorList>
            <person name="Ma L.J."/>
            <person name="van der Does H.C."/>
            <person name="Borkovich K.A."/>
            <person name="Coleman J.J."/>
            <person name="Daboussi M.J."/>
            <person name="Di Pietro A."/>
            <person name="Dufresne M."/>
            <person name="Freitag M."/>
            <person name="Grabherr M."/>
            <person name="Henrissat B."/>
            <person name="Houterman P.M."/>
            <person name="Kang S."/>
            <person name="Shim W.B."/>
            <person name="Woloshuk C."/>
            <person name="Xie X."/>
            <person name="Xu J.R."/>
            <person name="Antoniw J."/>
            <person name="Baker S.E."/>
            <person name="Bluhm B.H."/>
            <person name="Breakspear A."/>
            <person name="Brown D.W."/>
            <person name="Butchko R.A."/>
            <person name="Chapman S."/>
            <person name="Coulson R."/>
            <person name="Coutinho P.M."/>
            <person name="Danchin E.G."/>
            <person name="Diener A."/>
            <person name="Gale L.R."/>
            <person name="Gardiner D.M."/>
            <person name="Goff S."/>
            <person name="Hammond-Kosack K.E."/>
            <person name="Hilburn K."/>
            <person name="Hua-Van A."/>
            <person name="Jonkers W."/>
            <person name="Kazan K."/>
            <person name="Kodira C.D."/>
            <person name="Koehrsen M."/>
            <person name="Kumar L."/>
            <person name="Lee Y.H."/>
            <person name="Li L."/>
            <person name="Manners J.M."/>
            <person name="Miranda-Saavedra D."/>
            <person name="Mukherjee M."/>
            <person name="Park G."/>
            <person name="Park J."/>
            <person name="Park S.Y."/>
            <person name="Proctor R.H."/>
            <person name="Regev A."/>
            <person name="Ruiz-Roldan M.C."/>
            <person name="Sain D."/>
            <person name="Sakthikumar S."/>
            <person name="Sykes S."/>
            <person name="Schwartz D.C."/>
            <person name="Turgeon B.G."/>
            <person name="Wapinski I."/>
            <person name="Yoder O."/>
            <person name="Young S."/>
            <person name="Zeng Q."/>
            <person name="Zhou S."/>
            <person name="Galagan J."/>
            <person name="Cuomo C.A."/>
            <person name="Kistler H.C."/>
            <person name="Rep M."/>
        </authorList>
    </citation>
    <scope>NUCLEOTIDE SEQUENCE [LARGE SCALE GENOMIC DNA]</scope>
    <source>
        <strain evidence="6">4287</strain>
    </source>
</reference>
<evidence type="ECO:0000313" key="7">
    <source>
        <dbReference type="Proteomes" id="UP000009097"/>
    </source>
</evidence>
<feature type="transmembrane region" description="Helical" evidence="5">
    <location>
        <begin position="54"/>
        <end position="70"/>
    </location>
</feature>
<dbReference type="EC" id="2.1.1.100" evidence="5"/>
<dbReference type="Proteomes" id="UP000009097">
    <property type="component" value="Unassembled WGS sequence"/>
</dbReference>
<organism evidence="6 7">
    <name type="scientific">Fusarium oxysporum f. sp. lycopersici (strain 4287 / CBS 123668 / FGSC 9935 / NRRL 34936)</name>
    <name type="common">Fusarium vascular wilt of tomato</name>
    <dbReference type="NCBI Taxonomy" id="426428"/>
    <lineage>
        <taxon>Eukaryota</taxon>
        <taxon>Fungi</taxon>
        <taxon>Dikarya</taxon>
        <taxon>Ascomycota</taxon>
        <taxon>Pezizomycotina</taxon>
        <taxon>Sordariomycetes</taxon>
        <taxon>Hypocreomycetidae</taxon>
        <taxon>Hypocreales</taxon>
        <taxon>Nectriaceae</taxon>
        <taxon>Fusarium</taxon>
        <taxon>Fusarium oxysporum species complex</taxon>
    </lineage>
</organism>
<dbReference type="PANTHER" id="PTHR12714">
    <property type="entry name" value="PROTEIN-S ISOPRENYLCYSTEINE O-METHYLTRANSFERASE"/>
    <property type="match status" value="1"/>
</dbReference>
<reference evidence="6" key="1">
    <citation type="submission" date="2007-04" db="EMBL/GenBank/DDBJ databases">
        <authorList>
            <consortium name="The Broad Institute Genome Sequencing Platform"/>
            <person name="Birren B."/>
            <person name="Lander E."/>
            <person name="Galagan J."/>
            <person name="Nusbaum C."/>
            <person name="Devon K."/>
            <person name="Ma L.-J."/>
            <person name="Jaffe D."/>
            <person name="Butler J."/>
            <person name="Alvarez P."/>
            <person name="Gnerre S."/>
            <person name="Grabherr M."/>
            <person name="Kleber M."/>
            <person name="Mauceli E."/>
            <person name="Brockman W."/>
            <person name="MacCallum I.A."/>
            <person name="Young S."/>
            <person name="LaButti K."/>
            <person name="DeCaprio D."/>
            <person name="Crawford M."/>
            <person name="Koehrsen M."/>
            <person name="Engels R."/>
            <person name="Montgomery P."/>
            <person name="Pearson M."/>
            <person name="Howarth C."/>
            <person name="Larson L."/>
            <person name="White J."/>
            <person name="O'Leary S."/>
            <person name="Kodira C."/>
            <person name="Zeng Q."/>
            <person name="Yandava C."/>
            <person name="Alvarado L."/>
            <person name="Kistler C."/>
            <person name="Shim W.-B."/>
            <person name="Kang S."/>
            <person name="Woloshuk C."/>
        </authorList>
    </citation>
    <scope>NUCLEOTIDE SEQUENCE</scope>
    <source>
        <strain evidence="6">4287</strain>
    </source>
</reference>
<feature type="transmembrane region" description="Helical" evidence="5">
    <location>
        <begin position="141"/>
        <end position="159"/>
    </location>
</feature>
<dbReference type="GO" id="GO:0004671">
    <property type="term" value="F:protein C-terminal S-isoprenylcysteine carboxyl O-methyltransferase activity"/>
    <property type="evidence" value="ECO:0007669"/>
    <property type="project" value="UniProtKB-EC"/>
</dbReference>
<protein>
    <recommendedName>
        <fullName evidence="5">Protein-S-isoprenylcysteine O-methyltransferase</fullName>
        <ecNumber evidence="5">2.1.1.100</ecNumber>
    </recommendedName>
</protein>
<sequence>MAIFHEVYFGGAVLLSSLITMSCFKPPNEVPHEGWKQDSLGTYASPTAARIRRILAVSVGVFHTIIAMGYGDSSSVCPHAQNLNSELFSWNAYTLACLSMIILVGGPLRLTAFAQLGKNFTFQLGPPDTLMTDGIYRYIQHPGYTGQIIVLIVNLALFLRWDGAFGCWLPHGMRMTINGWGIICCLILVFGILRRLMMRVKDEEKMLKETFGEKWVAWSRVTARFIPGVF</sequence>
<dbReference type="AlphaFoldDB" id="A0A0J9VDF4"/>
<evidence type="ECO:0000256" key="5">
    <source>
        <dbReference type="RuleBase" id="RU362022"/>
    </source>
</evidence>
<keyword evidence="5" id="KW-0489">Methyltransferase</keyword>
<dbReference type="Pfam" id="PF04140">
    <property type="entry name" value="ICMT"/>
    <property type="match status" value="1"/>
</dbReference>
<dbReference type="GeneID" id="28951520"/>